<feature type="region of interest" description="Disordered" evidence="1">
    <location>
        <begin position="309"/>
        <end position="328"/>
    </location>
</feature>
<feature type="signal peptide" evidence="3">
    <location>
        <begin position="1"/>
        <end position="16"/>
    </location>
</feature>
<reference evidence="4" key="1">
    <citation type="submission" date="2021-03" db="EMBL/GenBank/DDBJ databases">
        <authorList>
            <person name="Bekaert M."/>
        </authorList>
    </citation>
    <scope>NUCLEOTIDE SEQUENCE</scope>
</reference>
<feature type="transmembrane region" description="Helical" evidence="2">
    <location>
        <begin position="269"/>
        <end position="288"/>
    </location>
</feature>
<evidence type="ECO:0000256" key="3">
    <source>
        <dbReference type="SAM" id="SignalP"/>
    </source>
</evidence>
<feature type="chain" id="PRO_5035802961" evidence="3">
    <location>
        <begin position="17"/>
        <end position="328"/>
    </location>
</feature>
<keyword evidence="2" id="KW-0812">Transmembrane</keyword>
<keyword evidence="2" id="KW-0472">Membrane</keyword>
<evidence type="ECO:0000313" key="5">
    <source>
        <dbReference type="Proteomes" id="UP000683360"/>
    </source>
</evidence>
<evidence type="ECO:0000313" key="4">
    <source>
        <dbReference type="EMBL" id="CAG2233501.1"/>
    </source>
</evidence>
<comment type="caution">
    <text evidence="4">The sequence shown here is derived from an EMBL/GenBank/DDBJ whole genome shotgun (WGS) entry which is preliminary data.</text>
</comment>
<protein>
    <submittedName>
        <fullName evidence="4">Uncharacterized protein</fullName>
    </submittedName>
</protein>
<keyword evidence="2" id="KW-1133">Transmembrane helix</keyword>
<evidence type="ECO:0000256" key="2">
    <source>
        <dbReference type="SAM" id="Phobius"/>
    </source>
</evidence>
<dbReference type="OrthoDB" id="6102469at2759"/>
<keyword evidence="5" id="KW-1185">Reference proteome</keyword>
<dbReference type="EMBL" id="CAJPWZ010002207">
    <property type="protein sequence ID" value="CAG2233501.1"/>
    <property type="molecule type" value="Genomic_DNA"/>
</dbReference>
<gene>
    <name evidence="4" type="ORF">MEDL_46088</name>
</gene>
<accession>A0A8S3TIS5</accession>
<name>A0A8S3TIS5_MYTED</name>
<dbReference type="Proteomes" id="UP000683360">
    <property type="component" value="Unassembled WGS sequence"/>
</dbReference>
<proteinExistence type="predicted"/>
<evidence type="ECO:0000256" key="1">
    <source>
        <dbReference type="SAM" id="MobiDB-lite"/>
    </source>
</evidence>
<keyword evidence="3" id="KW-0732">Signal</keyword>
<sequence>MRQFLILLLISITCKSDRQCMPKDCKRPGHQAKSCFCSCLQPAIDDKRKDLYVSFPRCINATIKCGFYTLRFKLNIFELLDEKRYELTNKMLSLRGNENSFTQKFSLDYSASKTSLKIDRKYIISVTPTCTICDFCRPIEIVLDAKHTAIPAPITEEGQKSEHGTTITIAVVVSVCFNLKCRNINSYTVVNISTLNEELYTSERISVPHNQEIVTEIKELQIAGKYNIKIKPSCTICGSGCKVIHLSSIQITKGKGPKKSIAKQYLTDFISLPVLVTFVCVLVISILLKIRPVDLQIAIYANSKPKETTTTTQHSVRKIKNIPRENQS</sequence>
<organism evidence="4 5">
    <name type="scientific">Mytilus edulis</name>
    <name type="common">Blue mussel</name>
    <dbReference type="NCBI Taxonomy" id="6550"/>
    <lineage>
        <taxon>Eukaryota</taxon>
        <taxon>Metazoa</taxon>
        <taxon>Spiralia</taxon>
        <taxon>Lophotrochozoa</taxon>
        <taxon>Mollusca</taxon>
        <taxon>Bivalvia</taxon>
        <taxon>Autobranchia</taxon>
        <taxon>Pteriomorphia</taxon>
        <taxon>Mytilida</taxon>
        <taxon>Mytiloidea</taxon>
        <taxon>Mytilidae</taxon>
        <taxon>Mytilinae</taxon>
        <taxon>Mytilus</taxon>
    </lineage>
</organism>
<dbReference type="AlphaFoldDB" id="A0A8S3TIS5"/>